<feature type="domain" description="Sporulation stage II protein D amidase enhancer LytB N-terminal" evidence="2">
    <location>
        <begin position="523"/>
        <end position="610"/>
    </location>
</feature>
<protein>
    <recommendedName>
        <fullName evidence="2">Sporulation stage II protein D amidase enhancer LytB N-terminal domain-containing protein</fullName>
    </recommendedName>
</protein>
<evidence type="ECO:0000256" key="1">
    <source>
        <dbReference type="SAM" id="Phobius"/>
    </source>
</evidence>
<dbReference type="Pfam" id="PF08486">
    <property type="entry name" value="SpoIID"/>
    <property type="match status" value="1"/>
</dbReference>
<evidence type="ECO:0000313" key="4">
    <source>
        <dbReference type="Proteomes" id="UP000228568"/>
    </source>
</evidence>
<evidence type="ECO:0000259" key="2">
    <source>
        <dbReference type="Pfam" id="PF08486"/>
    </source>
</evidence>
<dbReference type="InterPro" id="IPR013783">
    <property type="entry name" value="Ig-like_fold"/>
</dbReference>
<sequence>MKIETFQTIEEIFEFRRPMHTYQKMYGMKKTKRWCQRLGILPTVFFSFLVIILVGFFFRSMESNFLSQTNGLPLYTEIQYNQSITVGDKVRSLFGIETSYAAEPDVVVKDIAYRAQFLSQSVADPIEIEAGQSREVVVIFKNSGSATWKNNGPNFISAYTMEPRHRVSPFFNSSQIKMAEPLVTPGQSGSITFNLTAPSQTGEYLEKFYLASENHTWINKGYFYLKLKVVQPKIIEKVAEDITDKTVLEQTTEVVVSSTESQIVGKRVNISKKEIEAKGGERIKIVVIYKNTGLLPWQEYAIHADPIASLASGDNSLTFADEAWESTNLITKKETQVYENGVVRETFYIRTPIKIGEYLFTANFKSGDTVVGEPITINVHVTENAPLNYTPPKFVNEGFESSEVEKVPRLAEEPRIRVGLKVDKTAVQFRPIDDDYIIFDGEKQMGVLPEKKMANIQYDGVGTYNFSGGIRFYTKNIIRLVPKNDSHARYILLNIERPMAWVGPADFNEYRGKFEFVQGQVDKEMYVIVDTLLEDYVRGVAETGRGAELEYVKANIVAARTYAYLSKGKYPLFDVLGSTYDQLFLGAEVEQYLTDVPRAAEATRGMMVAYQDEIVTTPYFGNSNGYTKSWKSVWGGTDKPWLQSVKATYDLRDGRRQFGHGVGMSQHDANIRAKEEGLGYVDLLKYYYTGIEVGRIYN</sequence>
<dbReference type="Gene3D" id="2.60.40.10">
    <property type="entry name" value="Immunoglobulins"/>
    <property type="match status" value="2"/>
</dbReference>
<evidence type="ECO:0000313" key="3">
    <source>
        <dbReference type="EMBL" id="PIZ94273.1"/>
    </source>
</evidence>
<dbReference type="EMBL" id="PFPK01000047">
    <property type="protein sequence ID" value="PIZ94273.1"/>
    <property type="molecule type" value="Genomic_DNA"/>
</dbReference>
<reference evidence="4" key="1">
    <citation type="submission" date="2017-09" db="EMBL/GenBank/DDBJ databases">
        <title>Depth-based differentiation of microbial function through sediment-hosted aquifers and enrichment of novel symbionts in the deep terrestrial subsurface.</title>
        <authorList>
            <person name="Probst A.J."/>
            <person name="Ladd B."/>
            <person name="Jarett J.K."/>
            <person name="Geller-Mcgrath D.E."/>
            <person name="Sieber C.M.K."/>
            <person name="Emerson J.B."/>
            <person name="Anantharaman K."/>
            <person name="Thomas B.C."/>
            <person name="Malmstrom R."/>
            <person name="Stieglmeier M."/>
            <person name="Klingl A."/>
            <person name="Woyke T."/>
            <person name="Ryan C.M."/>
            <person name="Banfield J.F."/>
        </authorList>
    </citation>
    <scope>NUCLEOTIDE SEQUENCE [LARGE SCALE GENOMIC DNA]</scope>
</reference>
<feature type="transmembrane region" description="Helical" evidence="1">
    <location>
        <begin position="38"/>
        <end position="58"/>
    </location>
</feature>
<keyword evidence="1" id="KW-1133">Transmembrane helix</keyword>
<dbReference type="InterPro" id="IPR013693">
    <property type="entry name" value="SpoIID/LytB_N"/>
</dbReference>
<gene>
    <name evidence="3" type="ORF">COX81_04130</name>
</gene>
<proteinExistence type="predicted"/>
<keyword evidence="1" id="KW-0472">Membrane</keyword>
<comment type="caution">
    <text evidence="3">The sequence shown here is derived from an EMBL/GenBank/DDBJ whole genome shotgun (WGS) entry which is preliminary data.</text>
</comment>
<name>A0A2M7V6I2_9BACT</name>
<accession>A0A2M7V6I2</accession>
<organism evidence="3 4">
    <name type="scientific">Candidatus Magasanikbacteria bacterium CG_4_10_14_0_2_um_filter_37_12</name>
    <dbReference type="NCBI Taxonomy" id="1974637"/>
    <lineage>
        <taxon>Bacteria</taxon>
        <taxon>Candidatus Magasanikiibacteriota</taxon>
    </lineage>
</organism>
<dbReference type="Proteomes" id="UP000228568">
    <property type="component" value="Unassembled WGS sequence"/>
</dbReference>
<dbReference type="AlphaFoldDB" id="A0A2M7V6I2"/>
<keyword evidence="1" id="KW-0812">Transmembrane</keyword>